<name>A0A9R0U9R8_AMYMS</name>
<accession>A0A9R0U9R8</accession>
<protein>
    <submittedName>
        <fullName evidence="6">TetR family transcriptional regulator</fullName>
    </submittedName>
</protein>
<dbReference type="InterPro" id="IPR009057">
    <property type="entry name" value="Homeodomain-like_sf"/>
</dbReference>
<dbReference type="GeneID" id="92872106"/>
<dbReference type="SUPFAM" id="SSF46689">
    <property type="entry name" value="Homeodomain-like"/>
    <property type="match status" value="1"/>
</dbReference>
<gene>
    <name evidence="6" type="ordered locus">RAM_22315</name>
</gene>
<evidence type="ECO:0000259" key="5">
    <source>
        <dbReference type="PROSITE" id="PS50977"/>
    </source>
</evidence>
<feature type="domain" description="HTH tetR-type" evidence="5">
    <location>
        <begin position="22"/>
        <end position="82"/>
    </location>
</feature>
<feature type="DNA-binding region" description="H-T-H motif" evidence="4">
    <location>
        <begin position="45"/>
        <end position="64"/>
    </location>
</feature>
<dbReference type="KEGG" id="amn:RAM_22315"/>
<dbReference type="Pfam" id="PF00440">
    <property type="entry name" value="TetR_N"/>
    <property type="match status" value="1"/>
</dbReference>
<dbReference type="PRINTS" id="PR00455">
    <property type="entry name" value="HTHTETR"/>
</dbReference>
<dbReference type="Gene3D" id="1.10.357.10">
    <property type="entry name" value="Tetracycline Repressor, domain 2"/>
    <property type="match status" value="1"/>
</dbReference>
<dbReference type="PANTHER" id="PTHR30055">
    <property type="entry name" value="HTH-TYPE TRANSCRIPTIONAL REGULATOR RUTR"/>
    <property type="match status" value="1"/>
</dbReference>
<evidence type="ECO:0000256" key="2">
    <source>
        <dbReference type="ARBA" id="ARBA00023125"/>
    </source>
</evidence>
<evidence type="ECO:0000313" key="6">
    <source>
        <dbReference type="EMBL" id="AEK42943.1"/>
    </source>
</evidence>
<dbReference type="InterPro" id="IPR001647">
    <property type="entry name" value="HTH_TetR"/>
</dbReference>
<evidence type="ECO:0000256" key="1">
    <source>
        <dbReference type="ARBA" id="ARBA00023015"/>
    </source>
</evidence>
<dbReference type="RefSeq" id="WP_014467100.1">
    <property type="nucleotide sequence ID" value="NC_017186.1"/>
</dbReference>
<keyword evidence="3" id="KW-0804">Transcription</keyword>
<dbReference type="AlphaFoldDB" id="A0A9R0U9R8"/>
<dbReference type="Proteomes" id="UP000006138">
    <property type="component" value="Chromosome"/>
</dbReference>
<dbReference type="PANTHER" id="PTHR30055:SF234">
    <property type="entry name" value="HTH-TYPE TRANSCRIPTIONAL REGULATOR BETI"/>
    <property type="match status" value="1"/>
</dbReference>
<dbReference type="EMBL" id="CP002896">
    <property type="protein sequence ID" value="AEK42943.1"/>
    <property type="molecule type" value="Genomic_DNA"/>
</dbReference>
<keyword evidence="1" id="KW-0805">Transcription regulation</keyword>
<dbReference type="Gene3D" id="1.10.10.60">
    <property type="entry name" value="Homeodomain-like"/>
    <property type="match status" value="1"/>
</dbReference>
<dbReference type="Pfam" id="PF17754">
    <property type="entry name" value="TetR_C_14"/>
    <property type="match status" value="1"/>
</dbReference>
<reference evidence="6 7" key="1">
    <citation type="journal article" date="2011" name="J. Bacteriol.">
        <title>Whole genome sequence of the rifamycin B-producing strain Amycolatopsis mediterranei S699.</title>
        <authorList>
            <person name="Verma M."/>
            <person name="Kaur J."/>
            <person name="Kumar M."/>
            <person name="Kumari K."/>
            <person name="Saxena A."/>
            <person name="Anand S."/>
            <person name="Nigam A."/>
            <person name="Ravi V."/>
            <person name="Raghuvanshi S."/>
            <person name="Khurana P."/>
            <person name="Tyagi A.K."/>
            <person name="Khurana J.P."/>
            <person name="Lal R."/>
        </authorList>
    </citation>
    <scope>NUCLEOTIDE SEQUENCE [LARGE SCALE GENOMIC DNA]</scope>
    <source>
        <strain evidence="6 7">S699</strain>
    </source>
</reference>
<evidence type="ECO:0000256" key="4">
    <source>
        <dbReference type="PROSITE-ProRule" id="PRU00335"/>
    </source>
</evidence>
<dbReference type="InterPro" id="IPR041347">
    <property type="entry name" value="MftR_C"/>
</dbReference>
<dbReference type="GO" id="GO:0003700">
    <property type="term" value="F:DNA-binding transcription factor activity"/>
    <property type="evidence" value="ECO:0007669"/>
    <property type="project" value="TreeGrafter"/>
</dbReference>
<keyword evidence="7" id="KW-1185">Reference proteome</keyword>
<dbReference type="PROSITE" id="PS50977">
    <property type="entry name" value="HTH_TETR_2"/>
    <property type="match status" value="1"/>
</dbReference>
<keyword evidence="2 4" id="KW-0238">DNA-binding</keyword>
<evidence type="ECO:0000313" key="7">
    <source>
        <dbReference type="Proteomes" id="UP000006138"/>
    </source>
</evidence>
<evidence type="ECO:0000256" key="3">
    <source>
        <dbReference type="ARBA" id="ARBA00023163"/>
    </source>
</evidence>
<organism evidence="6 7">
    <name type="scientific">Amycolatopsis mediterranei (strain S699)</name>
    <name type="common">Nocardia mediterranei</name>
    <dbReference type="NCBI Taxonomy" id="713604"/>
    <lineage>
        <taxon>Bacteria</taxon>
        <taxon>Bacillati</taxon>
        <taxon>Actinomycetota</taxon>
        <taxon>Actinomycetes</taxon>
        <taxon>Pseudonocardiales</taxon>
        <taxon>Pseudonocardiaceae</taxon>
        <taxon>Amycolatopsis</taxon>
    </lineage>
</organism>
<dbReference type="GO" id="GO:0000976">
    <property type="term" value="F:transcription cis-regulatory region binding"/>
    <property type="evidence" value="ECO:0007669"/>
    <property type="project" value="TreeGrafter"/>
</dbReference>
<sequence>MSLPTVDWETSGAEGLRERKKRLLRRRLTDTATAMFLERGFDAVRVAEIAAACDVSEKTVFNYFPSKEALILDRPEATMAALRDGLAGTGRTPVEAVLEILAGELDALLSWLETQPDRAGASARIQAFAELVRSTPALRAHHRDRTEQLEAVAAEVLAARTGRAADDPRCQIAATALLGLWGIQSTALRRSLDGERSPDQVRRAVTADVRSAARLIDTGLAEFAAGSR</sequence>
<dbReference type="InterPro" id="IPR050109">
    <property type="entry name" value="HTH-type_TetR-like_transc_reg"/>
</dbReference>
<proteinExistence type="predicted"/>